<accession>A0ABT1ZRY3</accession>
<reference evidence="2 3" key="1">
    <citation type="submission" date="2022-08" db="EMBL/GenBank/DDBJ databases">
        <title>Reclassification of Massilia species as members of the genera Telluria, Duganella, Pseudoduganella, Mokoshia gen. nov. and Zemynaea gen. nov. using orthogonal and non-orthogonal genome-based approaches.</title>
        <authorList>
            <person name="Bowman J.P."/>
        </authorList>
    </citation>
    <scope>NUCLEOTIDE SEQUENCE [LARGE SCALE GENOMIC DNA]</scope>
    <source>
        <strain evidence="2 3">JCM 31316</strain>
    </source>
</reference>
<dbReference type="EMBL" id="JANUGW010000009">
    <property type="protein sequence ID" value="MCS0582678.1"/>
    <property type="molecule type" value="Genomic_DNA"/>
</dbReference>
<name>A0ABT1ZRY3_9BURK</name>
<evidence type="ECO:0008006" key="4">
    <source>
        <dbReference type="Google" id="ProtNLM"/>
    </source>
</evidence>
<evidence type="ECO:0000313" key="2">
    <source>
        <dbReference type="EMBL" id="MCS0582678.1"/>
    </source>
</evidence>
<keyword evidence="1" id="KW-1133">Transmembrane helix</keyword>
<feature type="transmembrane region" description="Helical" evidence="1">
    <location>
        <begin position="149"/>
        <end position="167"/>
    </location>
</feature>
<gene>
    <name evidence="2" type="ORF">NX784_13840</name>
</gene>
<dbReference type="RefSeq" id="WP_258817261.1">
    <property type="nucleotide sequence ID" value="NZ_JANUGW010000009.1"/>
</dbReference>
<dbReference type="Proteomes" id="UP001204151">
    <property type="component" value="Unassembled WGS sequence"/>
</dbReference>
<sequence length="238" mass="25534">MSQSSNAAVRFTAWTAIVGGLFAYANVGLVLAVTRGDTAMILDGASMLALPADQRDLFRWGMFADILGFYLPVLAIGAYLWHRFRDRTGAMGDMALLAIALYAIVGVAGAALQLAALNPLAQLHAGGDASVRAAAETAWTAIANASQKGLWWSEGPVVLFWGLVVGPQLGKEAWGQPRLVLLKITGWCFGLFFLSGMFAALEPLMKAMLVIVVLIFPLWMLSFGTQLLRCWSGRAVIT</sequence>
<feature type="transmembrane region" description="Helical" evidence="1">
    <location>
        <begin position="12"/>
        <end position="33"/>
    </location>
</feature>
<keyword evidence="1" id="KW-0472">Membrane</keyword>
<evidence type="ECO:0000256" key="1">
    <source>
        <dbReference type="SAM" id="Phobius"/>
    </source>
</evidence>
<organism evidence="2 3">
    <name type="scientific">Massilia pinisoli</name>
    <dbReference type="NCBI Taxonomy" id="1772194"/>
    <lineage>
        <taxon>Bacteria</taxon>
        <taxon>Pseudomonadati</taxon>
        <taxon>Pseudomonadota</taxon>
        <taxon>Betaproteobacteria</taxon>
        <taxon>Burkholderiales</taxon>
        <taxon>Oxalobacteraceae</taxon>
        <taxon>Telluria group</taxon>
        <taxon>Massilia</taxon>
    </lineage>
</organism>
<feature type="transmembrane region" description="Helical" evidence="1">
    <location>
        <begin position="57"/>
        <end position="82"/>
    </location>
</feature>
<keyword evidence="3" id="KW-1185">Reference proteome</keyword>
<keyword evidence="1" id="KW-0812">Transmembrane</keyword>
<feature type="transmembrane region" description="Helical" evidence="1">
    <location>
        <begin position="179"/>
        <end position="201"/>
    </location>
</feature>
<comment type="caution">
    <text evidence="2">The sequence shown here is derived from an EMBL/GenBank/DDBJ whole genome shotgun (WGS) entry which is preliminary data.</text>
</comment>
<feature type="transmembrane region" description="Helical" evidence="1">
    <location>
        <begin position="94"/>
        <end position="116"/>
    </location>
</feature>
<protein>
    <recommendedName>
        <fullName evidence="4">DUF4386 family protein</fullName>
    </recommendedName>
</protein>
<proteinExistence type="predicted"/>
<evidence type="ECO:0000313" key="3">
    <source>
        <dbReference type="Proteomes" id="UP001204151"/>
    </source>
</evidence>
<feature type="transmembrane region" description="Helical" evidence="1">
    <location>
        <begin position="207"/>
        <end position="228"/>
    </location>
</feature>